<dbReference type="GO" id="GO:1904680">
    <property type="term" value="F:peptide transmembrane transporter activity"/>
    <property type="evidence" value="ECO:0007669"/>
    <property type="project" value="TreeGrafter"/>
</dbReference>
<feature type="domain" description="Solute-binding protein family 5" evidence="4">
    <location>
        <begin position="261"/>
        <end position="581"/>
    </location>
</feature>
<dbReference type="GO" id="GO:0015833">
    <property type="term" value="P:peptide transport"/>
    <property type="evidence" value="ECO:0007669"/>
    <property type="project" value="TreeGrafter"/>
</dbReference>
<dbReference type="Gene3D" id="3.40.190.10">
    <property type="entry name" value="Periplasmic binding protein-like II"/>
    <property type="match status" value="1"/>
</dbReference>
<keyword evidence="2" id="KW-0813">Transport</keyword>
<comment type="caution">
    <text evidence="5">The sequence shown here is derived from an EMBL/GenBank/DDBJ whole genome shotgun (WGS) entry which is preliminary data.</text>
</comment>
<comment type="similarity">
    <text evidence="1">Belongs to the bacterial solute-binding protein 5 family.</text>
</comment>
<dbReference type="Proteomes" id="UP000282323">
    <property type="component" value="Unassembled WGS sequence"/>
</dbReference>
<dbReference type="Gene3D" id="3.10.105.10">
    <property type="entry name" value="Dipeptide-binding Protein, Domain 3"/>
    <property type="match status" value="2"/>
</dbReference>
<dbReference type="CDD" id="cd00995">
    <property type="entry name" value="PBP2_NikA_DppA_OppA_like"/>
    <property type="match status" value="1"/>
</dbReference>
<organism evidence="5 6">
    <name type="scientific">Natrarchaeobius chitinivorans</name>
    <dbReference type="NCBI Taxonomy" id="1679083"/>
    <lineage>
        <taxon>Archaea</taxon>
        <taxon>Methanobacteriati</taxon>
        <taxon>Methanobacteriota</taxon>
        <taxon>Stenosarchaea group</taxon>
        <taxon>Halobacteria</taxon>
        <taxon>Halobacteriales</taxon>
        <taxon>Natrialbaceae</taxon>
        <taxon>Natrarchaeobius</taxon>
    </lineage>
</organism>
<dbReference type="Pfam" id="PF00496">
    <property type="entry name" value="SBP_bac_5"/>
    <property type="match status" value="1"/>
</dbReference>
<dbReference type="OrthoDB" id="194307at2157"/>
<dbReference type="EMBL" id="REGA01000019">
    <property type="protein sequence ID" value="RQG91991.1"/>
    <property type="molecule type" value="Genomic_DNA"/>
</dbReference>
<protein>
    <submittedName>
        <fullName evidence="5">ABC transporter substrate-binding protein</fullName>
    </submittedName>
</protein>
<dbReference type="RefSeq" id="WP_124197031.1">
    <property type="nucleotide sequence ID" value="NZ_REGA01000019.1"/>
</dbReference>
<reference evidence="5 6" key="1">
    <citation type="submission" date="2018-10" db="EMBL/GenBank/DDBJ databases">
        <title>Natrarchaeobius chitinivorans gen. nov., sp. nov., and Natrarchaeobius haloalkaliphilus sp. nov., alkaliphilic, chitin-utilizing haloarchaea from hypersaline alkaline lakes.</title>
        <authorList>
            <person name="Sorokin D.Y."/>
            <person name="Elcheninov A.G."/>
            <person name="Kostrikina N.A."/>
            <person name="Bale N.J."/>
            <person name="Sinninghe Damste J.S."/>
            <person name="Khijniak T.V."/>
            <person name="Kublanov I.V."/>
            <person name="Toshchakov S.V."/>
        </authorList>
    </citation>
    <scope>NUCLEOTIDE SEQUENCE [LARGE SCALE GENOMIC DNA]</scope>
    <source>
        <strain evidence="5 6">AArcht4T</strain>
    </source>
</reference>
<dbReference type="InterPro" id="IPR039424">
    <property type="entry name" value="SBP_5"/>
</dbReference>
<evidence type="ECO:0000256" key="3">
    <source>
        <dbReference type="ARBA" id="ARBA00022729"/>
    </source>
</evidence>
<keyword evidence="6" id="KW-1185">Reference proteome</keyword>
<dbReference type="PANTHER" id="PTHR30290:SF9">
    <property type="entry name" value="OLIGOPEPTIDE-BINDING PROTEIN APPA"/>
    <property type="match status" value="1"/>
</dbReference>
<evidence type="ECO:0000313" key="6">
    <source>
        <dbReference type="Proteomes" id="UP000282323"/>
    </source>
</evidence>
<evidence type="ECO:0000256" key="2">
    <source>
        <dbReference type="ARBA" id="ARBA00022448"/>
    </source>
</evidence>
<proteinExistence type="inferred from homology"/>
<dbReference type="SUPFAM" id="SSF53850">
    <property type="entry name" value="Periplasmic binding protein-like II"/>
    <property type="match status" value="2"/>
</dbReference>
<dbReference type="PANTHER" id="PTHR30290">
    <property type="entry name" value="PERIPLASMIC BINDING COMPONENT OF ABC TRANSPORTER"/>
    <property type="match status" value="1"/>
</dbReference>
<dbReference type="AlphaFoldDB" id="A0A3N6M9A1"/>
<keyword evidence="3" id="KW-0732">Signal</keyword>
<evidence type="ECO:0000259" key="4">
    <source>
        <dbReference type="Pfam" id="PF00496"/>
    </source>
</evidence>
<gene>
    <name evidence="5" type="ORF">EA473_18340</name>
</gene>
<sequence>MTDPPPNSDSARGFSRRAMLASVAGATVATSGCVRQVRSTVNRDGIDQLSLTITTVPADADRESIQLARALRDAFEAAGMDVSIEMQAPEEFHRTVLINHDFDVYVARHPGGVDPDYLYETLHSRYVDEAGWQNPFGFANLAVDEFLESQRAAADDDRAEAVTETLEALALEQPFVPICVPEEYRLARTDRFDGWEDDRIPTRLGYLGLETGETVRTLRLVHTDARLSENLNPLSVEYRDDGTVTDLLYDSLAVERPEHGELEPWLADGWAWENETLTVELRDGLTFHDGESLTAADVAFTYRFLADTTLGDADVPAPSPRFRGQAAAVDGIDVVDDRRLELAFSIGEPAAERALSVPILPEHVWRPRAERATVSGVRTADGTTEALVTDNVPPIGSGPFEFADLVERDSVTLERFDEHVTRRPDVDLPEPTVERISIAIDPRSTSAIQLVSANDADVTNRPLESYVVDDVLESVPEDVRVLQSPSRRFYHLGFNARKAPFSNPRFRRTVARLVDKQWLVEDVFDGHARPAATPVVEEWTPESLEWNGDDPETPFLGTDGDVDTAAAKAAFEDAGFRYDGDRLQVRR</sequence>
<dbReference type="InterPro" id="IPR000914">
    <property type="entry name" value="SBP_5_dom"/>
</dbReference>
<evidence type="ECO:0000313" key="5">
    <source>
        <dbReference type="EMBL" id="RQG91991.1"/>
    </source>
</evidence>
<accession>A0A3N6M9A1</accession>
<evidence type="ECO:0000256" key="1">
    <source>
        <dbReference type="ARBA" id="ARBA00005695"/>
    </source>
</evidence>
<name>A0A3N6M9A1_NATCH</name>